<dbReference type="PROSITE" id="PS51910">
    <property type="entry name" value="GH18_2"/>
    <property type="match status" value="1"/>
</dbReference>
<dbReference type="InterPro" id="IPR001223">
    <property type="entry name" value="Glyco_hydro18_cat"/>
</dbReference>
<dbReference type="SUPFAM" id="SSF51445">
    <property type="entry name" value="(Trans)glycosidases"/>
    <property type="match status" value="1"/>
</dbReference>
<evidence type="ECO:0000259" key="3">
    <source>
        <dbReference type="PROSITE" id="PS51910"/>
    </source>
</evidence>
<dbReference type="EMBL" id="JACRSR010000002">
    <property type="protein sequence ID" value="MBC8531697.1"/>
    <property type="molecule type" value="Genomic_DNA"/>
</dbReference>
<reference evidence="4" key="1">
    <citation type="submission" date="2020-08" db="EMBL/GenBank/DDBJ databases">
        <title>Genome public.</title>
        <authorList>
            <person name="Liu C."/>
            <person name="Sun Q."/>
        </authorList>
    </citation>
    <scope>NUCLEOTIDE SEQUENCE</scope>
    <source>
        <strain evidence="4">NSJ-53</strain>
    </source>
</reference>
<dbReference type="SMART" id="SM00636">
    <property type="entry name" value="Glyco_18"/>
    <property type="match status" value="1"/>
</dbReference>
<dbReference type="Gene3D" id="3.20.20.80">
    <property type="entry name" value="Glycosidases"/>
    <property type="match status" value="1"/>
</dbReference>
<dbReference type="Pfam" id="PF00704">
    <property type="entry name" value="Glyco_hydro_18"/>
    <property type="match status" value="1"/>
</dbReference>
<name>A0A926D597_9FIRM</name>
<keyword evidence="5" id="KW-1185">Reference proteome</keyword>
<proteinExistence type="predicted"/>
<dbReference type="RefSeq" id="WP_249316307.1">
    <property type="nucleotide sequence ID" value="NZ_JACRSR010000002.1"/>
</dbReference>
<dbReference type="InterPro" id="IPR017853">
    <property type="entry name" value="GH"/>
</dbReference>
<protein>
    <recommendedName>
        <fullName evidence="3">GH18 domain-containing protein</fullName>
    </recommendedName>
</protein>
<sequence>MPSPHLRKMDRKKKKRSIPWKTLFSAGLGLIILIAIIVIAAKGCGGDTPASGAIFGTPPPAQGAAPTPNWEDNVRPEPADKYVMTWDYKPTAFEGVPEGVNVLCPTWLYVEEGASGTPSFENIADQGANADFEGYVNSAHGAGAEVWGTVVSFNPELSKRVITDGTTRQAFCAWLAEQVETLNLDGLCLDFERMDPDNKMDYSALVFQVKSSLPKDKTVCVSVTVKTAVEQPDNWYQSYDYPSLAEAADYIALMAYDQHTASSETAGPGAALPWVEDRLRRALWEIPSDQLILGIPFYGYDFPHAIPEGAEDVERDAEPIWKNGGMKAVAVLRAQIEKLNSDGEVTVRNQALAVDRWITRDTWSNEFQVRYLSFVDKQGLLHRLWYEDDQSVAKKAALVKQYHLKGAAVWQQDYGRDSMWQAVSGAIQ</sequence>
<organism evidence="4 5">
    <name type="scientific">Gehongia tenuis</name>
    <dbReference type="NCBI Taxonomy" id="2763655"/>
    <lineage>
        <taxon>Bacteria</taxon>
        <taxon>Bacillati</taxon>
        <taxon>Bacillota</taxon>
        <taxon>Clostridia</taxon>
        <taxon>Christensenellales</taxon>
        <taxon>Christensenellaceae</taxon>
        <taxon>Gehongia</taxon>
    </lineage>
</organism>
<dbReference type="InterPro" id="IPR029070">
    <property type="entry name" value="Chitinase_insertion_sf"/>
</dbReference>
<feature type="transmembrane region" description="Helical" evidence="2">
    <location>
        <begin position="20"/>
        <end position="41"/>
    </location>
</feature>
<dbReference type="Proteomes" id="UP000623172">
    <property type="component" value="Unassembled WGS sequence"/>
</dbReference>
<evidence type="ECO:0000256" key="1">
    <source>
        <dbReference type="SAM" id="MobiDB-lite"/>
    </source>
</evidence>
<dbReference type="AlphaFoldDB" id="A0A926D597"/>
<dbReference type="GO" id="GO:0008061">
    <property type="term" value="F:chitin binding"/>
    <property type="evidence" value="ECO:0007669"/>
    <property type="project" value="InterPro"/>
</dbReference>
<dbReference type="Gene3D" id="3.10.50.10">
    <property type="match status" value="1"/>
</dbReference>
<feature type="region of interest" description="Disordered" evidence="1">
    <location>
        <begin position="52"/>
        <end position="75"/>
    </location>
</feature>
<dbReference type="PANTHER" id="PTHR46066:SF2">
    <property type="entry name" value="CHITINASE DOMAIN-CONTAINING PROTEIN 1"/>
    <property type="match status" value="1"/>
</dbReference>
<keyword evidence="2" id="KW-0812">Transmembrane</keyword>
<dbReference type="InterPro" id="IPR011583">
    <property type="entry name" value="Chitinase_II/V-like_cat"/>
</dbReference>
<dbReference type="GO" id="GO:0005975">
    <property type="term" value="P:carbohydrate metabolic process"/>
    <property type="evidence" value="ECO:0007669"/>
    <property type="project" value="InterPro"/>
</dbReference>
<evidence type="ECO:0000313" key="4">
    <source>
        <dbReference type="EMBL" id="MBC8531697.1"/>
    </source>
</evidence>
<accession>A0A926D597</accession>
<dbReference type="PANTHER" id="PTHR46066">
    <property type="entry name" value="CHITINASE DOMAIN-CONTAINING PROTEIN 1 FAMILY MEMBER"/>
    <property type="match status" value="1"/>
</dbReference>
<evidence type="ECO:0000256" key="2">
    <source>
        <dbReference type="SAM" id="Phobius"/>
    </source>
</evidence>
<comment type="caution">
    <text evidence="4">The sequence shown here is derived from an EMBL/GenBank/DDBJ whole genome shotgun (WGS) entry which is preliminary data.</text>
</comment>
<keyword evidence="2" id="KW-1133">Transmembrane helix</keyword>
<evidence type="ECO:0000313" key="5">
    <source>
        <dbReference type="Proteomes" id="UP000623172"/>
    </source>
</evidence>
<keyword evidence="2" id="KW-0472">Membrane</keyword>
<feature type="domain" description="GH18" evidence="3">
    <location>
        <begin position="61"/>
        <end position="428"/>
    </location>
</feature>
<gene>
    <name evidence="4" type="ORF">H8696_07525</name>
</gene>